<comment type="caution">
    <text evidence="2">The sequence shown here is derived from an EMBL/GenBank/DDBJ whole genome shotgun (WGS) entry which is preliminary data.</text>
</comment>
<dbReference type="AlphaFoldDB" id="A0AAV2BJ58"/>
<feature type="region of interest" description="Disordered" evidence="1">
    <location>
        <begin position="54"/>
        <end position="134"/>
    </location>
</feature>
<gene>
    <name evidence="2" type="ORF">LARSCL_LOCUS19721</name>
</gene>
<protein>
    <submittedName>
        <fullName evidence="2">Uncharacterized protein</fullName>
    </submittedName>
</protein>
<dbReference type="EMBL" id="CAXIEN010000393">
    <property type="protein sequence ID" value="CAL1296276.1"/>
    <property type="molecule type" value="Genomic_DNA"/>
</dbReference>
<evidence type="ECO:0000256" key="1">
    <source>
        <dbReference type="SAM" id="MobiDB-lite"/>
    </source>
</evidence>
<feature type="compositionally biased region" description="Basic and acidic residues" evidence="1">
    <location>
        <begin position="123"/>
        <end position="134"/>
    </location>
</feature>
<feature type="compositionally biased region" description="Basic residues" evidence="1">
    <location>
        <begin position="104"/>
        <end position="120"/>
    </location>
</feature>
<organism evidence="2 3">
    <name type="scientific">Larinioides sclopetarius</name>
    <dbReference type="NCBI Taxonomy" id="280406"/>
    <lineage>
        <taxon>Eukaryota</taxon>
        <taxon>Metazoa</taxon>
        <taxon>Ecdysozoa</taxon>
        <taxon>Arthropoda</taxon>
        <taxon>Chelicerata</taxon>
        <taxon>Arachnida</taxon>
        <taxon>Araneae</taxon>
        <taxon>Araneomorphae</taxon>
        <taxon>Entelegynae</taxon>
        <taxon>Araneoidea</taxon>
        <taxon>Araneidae</taxon>
        <taxon>Larinioides</taxon>
    </lineage>
</organism>
<evidence type="ECO:0000313" key="3">
    <source>
        <dbReference type="Proteomes" id="UP001497382"/>
    </source>
</evidence>
<evidence type="ECO:0000313" key="2">
    <source>
        <dbReference type="EMBL" id="CAL1296276.1"/>
    </source>
</evidence>
<reference evidence="2 3" key="1">
    <citation type="submission" date="2024-04" db="EMBL/GenBank/DDBJ databases">
        <authorList>
            <person name="Rising A."/>
            <person name="Reimegard J."/>
            <person name="Sonavane S."/>
            <person name="Akerstrom W."/>
            <person name="Nylinder S."/>
            <person name="Hedman E."/>
            <person name="Kallberg Y."/>
        </authorList>
    </citation>
    <scope>NUCLEOTIDE SEQUENCE [LARGE SCALE GENOMIC DNA]</scope>
</reference>
<accession>A0AAV2BJ58</accession>
<dbReference type="Proteomes" id="UP001497382">
    <property type="component" value="Unassembled WGS sequence"/>
</dbReference>
<sequence length="134" mass="15120">MPRYAIYGEICFDEDPMGLTKHKTARFHAEITLIDDLKPVKRFDPIDPLLDDIFDFPLDMPPPKSRGKRSGGYSSSSRKATPSEVSPSNKRKRKRSKSSSSKKSAPKKRKSSAPRKKGSPKKASLDKKKETKKK</sequence>
<name>A0AAV2BJ58_9ARAC</name>
<keyword evidence="3" id="KW-1185">Reference proteome</keyword>
<proteinExistence type="predicted"/>